<sequence length="448" mass="47869">MTPQSRLRVTVLGLNYAPEPTGIAPYTTGLARFLAEAGHDVHVVTGLPHYPRWQVDAGYTGRRIEERDGDVRITRVAHPVPTNPTGPGRVAMEAAFAARAARVSTHRGERADVVVAVSPALLSVAAAARLRRPGRTALGVIPQDLYGHALTETAVGSGRVASAAADLERRLLSRADGVVAIHERFRTSIAAMGVDDARITTIRNWTHVPTVTRRSADIAAVRRELGWRDDEIIALHAGNMGSKQGLENVVEAARQADLDGVPIRFVLLGHGGRRDFLQAYSRGIRRIQFLDPLPTDRFTDALAAADVLVLNEKPGVAEMCVPSKLTSYFAAGRPVVAATNPLSAASAEIAVSRAGVTVAPGSPRGLLEAVVDLRLDPPESEAMGLRGQLFAHDVLHVDAAREAYVAWVEGLAAARRRPGHAPLPEIVSDTGLPDDGSWPVRDARVEPA</sequence>
<keyword evidence="1" id="KW-0328">Glycosyltransferase</keyword>
<dbReference type="RefSeq" id="WP_286055719.1">
    <property type="nucleotide sequence ID" value="NZ_JASVWF010000006.1"/>
</dbReference>
<evidence type="ECO:0000259" key="4">
    <source>
        <dbReference type="Pfam" id="PF13579"/>
    </source>
</evidence>
<dbReference type="Pfam" id="PF13579">
    <property type="entry name" value="Glyco_trans_4_4"/>
    <property type="match status" value="1"/>
</dbReference>
<feature type="domain" description="Glycosyltransferase subfamily 4-like N-terminal" evidence="4">
    <location>
        <begin position="21"/>
        <end position="205"/>
    </location>
</feature>
<protein>
    <submittedName>
        <fullName evidence="5">Glycosyltransferase</fullName>
    </submittedName>
</protein>
<dbReference type="CDD" id="cd03794">
    <property type="entry name" value="GT4_WbuB-like"/>
    <property type="match status" value="1"/>
</dbReference>
<evidence type="ECO:0000313" key="6">
    <source>
        <dbReference type="Proteomes" id="UP001231924"/>
    </source>
</evidence>
<evidence type="ECO:0000313" key="5">
    <source>
        <dbReference type="EMBL" id="MDL5159141.1"/>
    </source>
</evidence>
<feature type="region of interest" description="Disordered" evidence="3">
    <location>
        <begin position="422"/>
        <end position="448"/>
    </location>
</feature>
<dbReference type="Pfam" id="PF13692">
    <property type="entry name" value="Glyco_trans_1_4"/>
    <property type="match status" value="1"/>
</dbReference>
<comment type="caution">
    <text evidence="5">The sequence shown here is derived from an EMBL/GenBank/DDBJ whole genome shotgun (WGS) entry which is preliminary data.</text>
</comment>
<dbReference type="EMBL" id="JASVWF010000006">
    <property type="protein sequence ID" value="MDL5159141.1"/>
    <property type="molecule type" value="Genomic_DNA"/>
</dbReference>
<name>A0ABT7MEQ6_9PSEU</name>
<dbReference type="InterPro" id="IPR050194">
    <property type="entry name" value="Glycosyltransferase_grp1"/>
</dbReference>
<keyword evidence="2" id="KW-0808">Transferase</keyword>
<dbReference type="Proteomes" id="UP001231924">
    <property type="component" value="Unassembled WGS sequence"/>
</dbReference>
<proteinExistence type="predicted"/>
<evidence type="ECO:0000256" key="1">
    <source>
        <dbReference type="ARBA" id="ARBA00022676"/>
    </source>
</evidence>
<evidence type="ECO:0000256" key="3">
    <source>
        <dbReference type="SAM" id="MobiDB-lite"/>
    </source>
</evidence>
<keyword evidence="6" id="KW-1185">Reference proteome</keyword>
<evidence type="ECO:0000256" key="2">
    <source>
        <dbReference type="ARBA" id="ARBA00022679"/>
    </source>
</evidence>
<organism evidence="5 6">
    <name type="scientific">Actinomycetospora termitidis</name>
    <dbReference type="NCBI Taxonomy" id="3053470"/>
    <lineage>
        <taxon>Bacteria</taxon>
        <taxon>Bacillati</taxon>
        <taxon>Actinomycetota</taxon>
        <taxon>Actinomycetes</taxon>
        <taxon>Pseudonocardiales</taxon>
        <taxon>Pseudonocardiaceae</taxon>
        <taxon>Actinomycetospora</taxon>
    </lineage>
</organism>
<dbReference type="PANTHER" id="PTHR45947">
    <property type="entry name" value="SULFOQUINOVOSYL TRANSFERASE SQD2"/>
    <property type="match status" value="1"/>
</dbReference>
<accession>A0ABT7MEQ6</accession>
<gene>
    <name evidence="5" type="ORF">QRT03_24460</name>
</gene>
<dbReference type="Gene3D" id="3.40.50.2000">
    <property type="entry name" value="Glycogen Phosphorylase B"/>
    <property type="match status" value="2"/>
</dbReference>
<dbReference type="SUPFAM" id="SSF53756">
    <property type="entry name" value="UDP-Glycosyltransferase/glycogen phosphorylase"/>
    <property type="match status" value="1"/>
</dbReference>
<reference evidence="5 6" key="1">
    <citation type="submission" date="2023-06" db="EMBL/GenBank/DDBJ databases">
        <title>Actinomycetospora Odt1-22.</title>
        <authorList>
            <person name="Supong K."/>
        </authorList>
    </citation>
    <scope>NUCLEOTIDE SEQUENCE [LARGE SCALE GENOMIC DNA]</scope>
    <source>
        <strain evidence="5 6">Odt1-22</strain>
    </source>
</reference>
<dbReference type="InterPro" id="IPR028098">
    <property type="entry name" value="Glyco_trans_4-like_N"/>
</dbReference>
<dbReference type="PANTHER" id="PTHR45947:SF3">
    <property type="entry name" value="SULFOQUINOVOSYL TRANSFERASE SQD2"/>
    <property type="match status" value="1"/>
</dbReference>